<comment type="caution">
    <text evidence="1">The sequence shown here is derived from an EMBL/GenBank/DDBJ whole genome shotgun (WGS) entry which is preliminary data.</text>
</comment>
<proteinExistence type="predicted"/>
<dbReference type="AlphaFoldDB" id="A0A0P7BE15"/>
<accession>A0A0P7BE15</accession>
<evidence type="ECO:0000313" key="1">
    <source>
        <dbReference type="EMBL" id="KPM38639.1"/>
    </source>
</evidence>
<dbReference type="OrthoDB" id="10256055at2759"/>
<protein>
    <submittedName>
        <fullName evidence="1">Uncharacterized protein</fullName>
    </submittedName>
</protein>
<gene>
    <name evidence="1" type="ORF">AK830_g7905</name>
</gene>
<keyword evidence="2" id="KW-1185">Reference proteome</keyword>
<sequence>MTTTLPTFAQEAAIPDAQPALFEKLEQELPVPAFDPAIHLNYQPPPARRSFTELGLPVPKGCPDICFTEPFQLFSEEGVRMIRREVFRRSFLDKYMRSWDRAPCLISGHAHNKHDGTFLKQAWYHPVTQAAINSAFGCALKLQTGENDMGYINVQLGADGIDGVYNLTEVPTRPLPTAEVLPTSDYDMGLIDKWHKDMTPVVLVLMLSDTSTMIGGETAIKMGDGSIMKARGAAVGGAVVMAGGYLEHAALRANNCAERLSLVNSYCFADPDADDSATTLKSVNLKFDNLPNTVNTLMEQKLNRLRDRCDLALSRIQERRLNDQPPTREEVESWVKDQIHLLKHTSWEMFERMPNYMGAEIPEGTLERYLSDV</sequence>
<dbReference type="PANTHER" id="PTHR41677:SF1">
    <property type="entry name" value="FE2OG DIOXYGENASE DOMAIN-CONTAINING PROTEIN"/>
    <property type="match status" value="1"/>
</dbReference>
<reference evidence="1 2" key="1">
    <citation type="submission" date="2015-09" db="EMBL/GenBank/DDBJ databases">
        <title>Draft genome of a European isolate of the apple canker pathogen Neonectria ditissima.</title>
        <authorList>
            <person name="Gomez-Cortecero A."/>
            <person name="Harrison R.J."/>
            <person name="Armitage A.D."/>
        </authorList>
    </citation>
    <scope>NUCLEOTIDE SEQUENCE [LARGE SCALE GENOMIC DNA]</scope>
    <source>
        <strain evidence="1 2">R09/05</strain>
    </source>
</reference>
<dbReference type="Proteomes" id="UP000050424">
    <property type="component" value="Unassembled WGS sequence"/>
</dbReference>
<organism evidence="1 2">
    <name type="scientific">Neonectria ditissima</name>
    <dbReference type="NCBI Taxonomy" id="78410"/>
    <lineage>
        <taxon>Eukaryota</taxon>
        <taxon>Fungi</taxon>
        <taxon>Dikarya</taxon>
        <taxon>Ascomycota</taxon>
        <taxon>Pezizomycotina</taxon>
        <taxon>Sordariomycetes</taxon>
        <taxon>Hypocreomycetidae</taxon>
        <taxon>Hypocreales</taxon>
        <taxon>Nectriaceae</taxon>
        <taxon>Neonectria</taxon>
    </lineage>
</organism>
<dbReference type="EMBL" id="LKCW01000128">
    <property type="protein sequence ID" value="KPM38639.1"/>
    <property type="molecule type" value="Genomic_DNA"/>
</dbReference>
<name>A0A0P7BE15_9HYPO</name>
<dbReference type="STRING" id="78410.A0A0P7BE15"/>
<dbReference type="PANTHER" id="PTHR41677">
    <property type="entry name" value="YALI0B19030P"/>
    <property type="match status" value="1"/>
</dbReference>
<evidence type="ECO:0000313" key="2">
    <source>
        <dbReference type="Proteomes" id="UP000050424"/>
    </source>
</evidence>